<dbReference type="Pfam" id="PF26154">
    <property type="entry name" value="DUF8042"/>
    <property type="match status" value="1"/>
</dbReference>
<gene>
    <name evidence="2" type="ORF">C6I21_08950</name>
</gene>
<reference evidence="2 3" key="1">
    <citation type="submission" date="2018-03" db="EMBL/GenBank/DDBJ databases">
        <title>Bacillus urumqiensis sp. nov., a moderately haloalkaliphilic bacterium isolated from a salt lake.</title>
        <authorList>
            <person name="Zhao B."/>
            <person name="Liao Z."/>
        </authorList>
    </citation>
    <scope>NUCLEOTIDE SEQUENCE [LARGE SCALE GENOMIC DNA]</scope>
    <source>
        <strain evidence="2 3">BZ-SZ-XJ18</strain>
    </source>
</reference>
<proteinExistence type="predicted"/>
<evidence type="ECO:0000259" key="1">
    <source>
        <dbReference type="Pfam" id="PF26154"/>
    </source>
</evidence>
<protein>
    <recommendedName>
        <fullName evidence="1">DUF8042 domain-containing protein</fullName>
    </recommendedName>
</protein>
<keyword evidence="3" id="KW-1185">Reference proteome</keyword>
<name>A0A2P6MHB8_ALKUR</name>
<dbReference type="SUPFAM" id="SSF47162">
    <property type="entry name" value="Apolipoprotein"/>
    <property type="match status" value="1"/>
</dbReference>
<feature type="domain" description="DUF8042" evidence="1">
    <location>
        <begin position="1"/>
        <end position="118"/>
    </location>
</feature>
<comment type="caution">
    <text evidence="2">The sequence shown here is derived from an EMBL/GenBank/DDBJ whole genome shotgun (WGS) entry which is preliminary data.</text>
</comment>
<dbReference type="Proteomes" id="UP000243650">
    <property type="component" value="Unassembled WGS sequence"/>
</dbReference>
<dbReference type="AlphaFoldDB" id="A0A2P6MHB8"/>
<evidence type="ECO:0000313" key="2">
    <source>
        <dbReference type="EMBL" id="PRO65640.1"/>
    </source>
</evidence>
<sequence length="123" mass="13804">MEKQIPVMTQSLSLVRTLEDAAGHIQHQLAEGELNDTFYLVEDLLSGFTAVQEALQPLDQEILDLSGVITASDDVQQALAQLVEAYEKKDHQEAQEQTRTTLAPRLTKLRAEMEEAFQSYTTQ</sequence>
<dbReference type="RefSeq" id="WP_105959109.1">
    <property type="nucleotide sequence ID" value="NZ_PVNS01000007.1"/>
</dbReference>
<evidence type="ECO:0000313" key="3">
    <source>
        <dbReference type="Proteomes" id="UP000243650"/>
    </source>
</evidence>
<dbReference type="InterPro" id="IPR058355">
    <property type="entry name" value="DUF8042"/>
</dbReference>
<accession>A0A2P6MHB8</accession>
<dbReference type="EMBL" id="PVNS01000007">
    <property type="protein sequence ID" value="PRO65640.1"/>
    <property type="molecule type" value="Genomic_DNA"/>
</dbReference>
<organism evidence="2 3">
    <name type="scientific">Alkalicoccus urumqiensis</name>
    <name type="common">Bacillus urumqiensis</name>
    <dbReference type="NCBI Taxonomy" id="1548213"/>
    <lineage>
        <taxon>Bacteria</taxon>
        <taxon>Bacillati</taxon>
        <taxon>Bacillota</taxon>
        <taxon>Bacilli</taxon>
        <taxon>Bacillales</taxon>
        <taxon>Bacillaceae</taxon>
        <taxon>Alkalicoccus</taxon>
    </lineage>
</organism>
<dbReference type="OrthoDB" id="2874105at2"/>